<evidence type="ECO:0000313" key="4">
    <source>
        <dbReference type="EMBL" id="RKO92602.1"/>
    </source>
</evidence>
<protein>
    <submittedName>
        <fullName evidence="4">Cep120 protein-domain-containing protein</fullName>
    </submittedName>
</protein>
<feature type="compositionally biased region" description="Polar residues" evidence="2">
    <location>
        <begin position="645"/>
        <end position="656"/>
    </location>
</feature>
<feature type="region of interest" description="Disordered" evidence="2">
    <location>
        <begin position="630"/>
        <end position="658"/>
    </location>
</feature>
<keyword evidence="5" id="KW-1185">Reference proteome</keyword>
<dbReference type="Pfam" id="PF12416">
    <property type="entry name" value="DUF3668"/>
    <property type="match status" value="1"/>
</dbReference>
<dbReference type="InterPro" id="IPR035892">
    <property type="entry name" value="C2_domain_sf"/>
</dbReference>
<dbReference type="PANTHER" id="PTHR21574:SF0">
    <property type="entry name" value="CENTROSOMAL PROTEIN OF 120 KDA"/>
    <property type="match status" value="1"/>
</dbReference>
<dbReference type="OrthoDB" id="332250at2759"/>
<feature type="compositionally biased region" description="Basic and acidic residues" evidence="2">
    <location>
        <begin position="788"/>
        <end position="811"/>
    </location>
</feature>
<feature type="region of interest" description="Disordered" evidence="2">
    <location>
        <begin position="788"/>
        <end position="822"/>
    </location>
</feature>
<feature type="domain" description="C2" evidence="3">
    <location>
        <begin position="1"/>
        <end position="113"/>
    </location>
</feature>
<name>A0A4P9WJP4_9FUNG</name>
<reference evidence="5" key="1">
    <citation type="journal article" date="2018" name="Nat. Microbiol.">
        <title>Leveraging single-cell genomics to expand the fungal tree of life.</title>
        <authorList>
            <person name="Ahrendt S.R."/>
            <person name="Quandt C.A."/>
            <person name="Ciobanu D."/>
            <person name="Clum A."/>
            <person name="Salamov A."/>
            <person name="Andreopoulos B."/>
            <person name="Cheng J.F."/>
            <person name="Woyke T."/>
            <person name="Pelin A."/>
            <person name="Henrissat B."/>
            <person name="Reynolds N.K."/>
            <person name="Benny G.L."/>
            <person name="Smith M.E."/>
            <person name="James T.Y."/>
            <person name="Grigoriev I.V."/>
        </authorList>
    </citation>
    <scope>NUCLEOTIDE SEQUENCE [LARGE SCALE GENOMIC DNA]</scope>
</reference>
<dbReference type="AlphaFoldDB" id="A0A4P9WJP4"/>
<keyword evidence="1" id="KW-0175">Coiled coil</keyword>
<evidence type="ECO:0000256" key="1">
    <source>
        <dbReference type="SAM" id="Coils"/>
    </source>
</evidence>
<feature type="coiled-coil region" evidence="1">
    <location>
        <begin position="824"/>
        <end position="894"/>
    </location>
</feature>
<feature type="compositionally biased region" description="Low complexity" evidence="2">
    <location>
        <begin position="158"/>
        <end position="175"/>
    </location>
</feature>
<accession>A0A4P9WJP4</accession>
<dbReference type="Proteomes" id="UP000269721">
    <property type="component" value="Unassembled WGS sequence"/>
</dbReference>
<dbReference type="GO" id="GO:0005815">
    <property type="term" value="C:microtubule organizing center"/>
    <property type="evidence" value="ECO:0007669"/>
    <property type="project" value="TreeGrafter"/>
</dbReference>
<dbReference type="InterPro" id="IPR039893">
    <property type="entry name" value="CEP120-like"/>
</dbReference>
<dbReference type="InterPro" id="IPR000008">
    <property type="entry name" value="C2_dom"/>
</dbReference>
<feature type="compositionally biased region" description="Pro residues" evidence="2">
    <location>
        <begin position="176"/>
        <end position="188"/>
    </location>
</feature>
<dbReference type="PANTHER" id="PTHR21574">
    <property type="entry name" value="CENTROSOMAL PROTEIN OF 120 KDA"/>
    <property type="match status" value="1"/>
</dbReference>
<evidence type="ECO:0000256" key="2">
    <source>
        <dbReference type="SAM" id="MobiDB-lite"/>
    </source>
</evidence>
<dbReference type="Pfam" id="PF00168">
    <property type="entry name" value="C2"/>
    <property type="match status" value="1"/>
</dbReference>
<dbReference type="CDD" id="cd00030">
    <property type="entry name" value="C2"/>
    <property type="match status" value="1"/>
</dbReference>
<gene>
    <name evidence="4" type="ORF">BDK51DRAFT_37616</name>
</gene>
<feature type="coiled-coil region" evidence="1">
    <location>
        <begin position="740"/>
        <end position="771"/>
    </location>
</feature>
<proteinExistence type="predicted"/>
<feature type="region of interest" description="Disordered" evidence="2">
    <location>
        <begin position="139"/>
        <end position="188"/>
    </location>
</feature>
<feature type="domain" description="C2" evidence="3">
    <location>
        <begin position="430"/>
        <end position="561"/>
    </location>
</feature>
<dbReference type="Gene3D" id="2.60.40.150">
    <property type="entry name" value="C2 domain"/>
    <property type="match status" value="1"/>
</dbReference>
<dbReference type="GO" id="GO:0010564">
    <property type="term" value="P:regulation of cell cycle process"/>
    <property type="evidence" value="ECO:0007669"/>
    <property type="project" value="TreeGrafter"/>
</dbReference>
<evidence type="ECO:0000259" key="3">
    <source>
        <dbReference type="PROSITE" id="PS50004"/>
    </source>
</evidence>
<feature type="region of interest" description="Disordered" evidence="2">
    <location>
        <begin position="387"/>
        <end position="443"/>
    </location>
</feature>
<dbReference type="EMBL" id="KZ994569">
    <property type="protein sequence ID" value="RKO92602.1"/>
    <property type="molecule type" value="Genomic_DNA"/>
</dbReference>
<evidence type="ECO:0000313" key="5">
    <source>
        <dbReference type="Proteomes" id="UP000269721"/>
    </source>
</evidence>
<organism evidence="4 5">
    <name type="scientific">Blyttiomyces helicus</name>
    <dbReference type="NCBI Taxonomy" id="388810"/>
    <lineage>
        <taxon>Eukaryota</taxon>
        <taxon>Fungi</taxon>
        <taxon>Fungi incertae sedis</taxon>
        <taxon>Chytridiomycota</taxon>
        <taxon>Chytridiomycota incertae sedis</taxon>
        <taxon>Chytridiomycetes</taxon>
        <taxon>Chytridiomycetes incertae sedis</taxon>
        <taxon>Blyttiomyces</taxon>
    </lineage>
</organism>
<dbReference type="SUPFAM" id="SSF49562">
    <property type="entry name" value="C2 domain (Calcium/lipid-binding domain, CaLB)"/>
    <property type="match status" value="1"/>
</dbReference>
<sequence length="996" mass="109868">MSVGRPMNFSVVVTLLEGRYFVRKPGSKVYVQCRFNDEILTTDPVDHTAAPIWDTELAWDLGAKSLSFLRSQRFALKLQCYTIDASNRRESLGYVMLDLRGADQSAAPPEKWIPLVNARQASAFRPEIKLSFSAAPKGTEGAAAAKADAPRLPRRPPALKNPSAPAPAPAVSRPPQSQPGPPIVPTPSHPLVSSLPVHLTEGGYYQIGAGTTHWLLWITIAFAENLGLLAGDDALGPDPSSSTPAHYFYYTFLGNPIATEKFPNLDRPNFPAERVSIRLRASLSDVRTFFTDLSKLVIYLCRDGRVLGFADVPLIALLEDAAGDASVLEKVYQLYDTRQDLPISQDGKCPGIGVSMAITQQPESELGVGSARRAHLEEEVLLEDGTARFEYPQGGRGGERDDDAGGPRPAMRQQDSRPPLAPGSPITKSAAKHSRAPPEDPPSDFWHQYRFSIDLRSVRDFQPKSGSIYLRYAYPPFGTSSPTQTHPPVNITRAQGDAILPHSFCAFEFVMSPERLQTYLDAVPLVIDMWTTDPYERDRLIGSATVDLAAVRRAPRLMEDVAAPTAAGGGGGKVVIQSLDGFNEVTSASAGAGRFGKVADLGMVLALEDFGPIEDQDAADLEVDARTGLDHFARAPPPPLPNAPSTRSDSPPSTVHGTPEYRAALELELWRRSQEESFRAHLRKREADLMARLAAEWKTRERDRERSFRRRTEAFHALETQMAQLVADLETRERRILAGEDDLARRRDELEREAERRIDEARDAGRRLHDEYTHRVEVERARAAEAEAATRRIAADRDAADARRRTAEEALARSARAPTPTPDVAALQKDLTAALAEAARLDRRCSSLTESKRHYKTEWVRALRDLARARRGAQAEKEAHVEQQRRDLAELRAAKDHQLPSPPDDERRAIAGLAKELEAMKLRAAAADIPSRDVAPTPVVPPPVSAPAIDPHVLNEVERLAKEKDSLLASGVYTREDRLVRELDKRIRELLSAGVE</sequence>
<dbReference type="PROSITE" id="PS50004">
    <property type="entry name" value="C2"/>
    <property type="match status" value="2"/>
</dbReference>
<dbReference type="InterPro" id="IPR022136">
    <property type="entry name" value="DUF3668"/>
</dbReference>